<dbReference type="SMART" id="SM00184">
    <property type="entry name" value="RING"/>
    <property type="match status" value="1"/>
</dbReference>
<dbReference type="PANTHER" id="PTHR45626">
    <property type="entry name" value="TRANSCRIPTION TERMINATION FACTOR 2-RELATED"/>
    <property type="match status" value="1"/>
</dbReference>
<reference evidence="14 15" key="1">
    <citation type="journal article" date="2021" name="Comput. Struct. Biotechnol. J.">
        <title>De novo genome assembly of the potent medicinal plant Rehmannia glutinosa using nanopore technology.</title>
        <authorList>
            <person name="Ma L."/>
            <person name="Dong C."/>
            <person name="Song C."/>
            <person name="Wang X."/>
            <person name="Zheng X."/>
            <person name="Niu Y."/>
            <person name="Chen S."/>
            <person name="Feng W."/>
        </authorList>
    </citation>
    <scope>NUCLEOTIDE SEQUENCE [LARGE SCALE GENOMIC DNA]</scope>
    <source>
        <strain evidence="14">DH-2019</strain>
    </source>
</reference>
<dbReference type="PROSITE" id="PS00518">
    <property type="entry name" value="ZF_RING_1"/>
    <property type="match status" value="1"/>
</dbReference>
<organism evidence="14 15">
    <name type="scientific">Rehmannia glutinosa</name>
    <name type="common">Chinese foxglove</name>
    <dbReference type="NCBI Taxonomy" id="99300"/>
    <lineage>
        <taxon>Eukaryota</taxon>
        <taxon>Viridiplantae</taxon>
        <taxon>Streptophyta</taxon>
        <taxon>Embryophyta</taxon>
        <taxon>Tracheophyta</taxon>
        <taxon>Spermatophyta</taxon>
        <taxon>Magnoliopsida</taxon>
        <taxon>eudicotyledons</taxon>
        <taxon>Gunneridae</taxon>
        <taxon>Pentapetalae</taxon>
        <taxon>asterids</taxon>
        <taxon>lamiids</taxon>
        <taxon>Lamiales</taxon>
        <taxon>Orobanchaceae</taxon>
        <taxon>Rehmannieae</taxon>
        <taxon>Rehmannia</taxon>
    </lineage>
</organism>
<evidence type="ECO:0008006" key="16">
    <source>
        <dbReference type="Google" id="ProtNLM"/>
    </source>
</evidence>
<evidence type="ECO:0000259" key="11">
    <source>
        <dbReference type="PROSITE" id="PS50089"/>
    </source>
</evidence>
<keyword evidence="4 9" id="KW-0863">Zinc-finger</keyword>
<dbReference type="CDD" id="cd18008">
    <property type="entry name" value="DEXDc_SHPRH-like"/>
    <property type="match status" value="1"/>
</dbReference>
<evidence type="ECO:0000256" key="3">
    <source>
        <dbReference type="ARBA" id="ARBA00022741"/>
    </source>
</evidence>
<keyword evidence="15" id="KW-1185">Reference proteome</keyword>
<evidence type="ECO:0000256" key="6">
    <source>
        <dbReference type="ARBA" id="ARBA00022806"/>
    </source>
</evidence>
<dbReference type="SMART" id="SM00490">
    <property type="entry name" value="HELICc"/>
    <property type="match status" value="1"/>
</dbReference>
<dbReference type="Pfam" id="PF00271">
    <property type="entry name" value="Helicase_C"/>
    <property type="match status" value="1"/>
</dbReference>
<gene>
    <name evidence="14" type="ORF">DH2020_008950</name>
</gene>
<dbReference type="InterPro" id="IPR013083">
    <property type="entry name" value="Znf_RING/FYVE/PHD"/>
</dbReference>
<dbReference type="InterPro" id="IPR001650">
    <property type="entry name" value="Helicase_C-like"/>
</dbReference>
<dbReference type="Gene3D" id="3.30.40.10">
    <property type="entry name" value="Zinc/RING finger domain, C3HC4 (zinc finger)"/>
    <property type="match status" value="1"/>
</dbReference>
<dbReference type="InterPro" id="IPR027417">
    <property type="entry name" value="P-loop_NTPase"/>
</dbReference>
<keyword evidence="8" id="KW-0067">ATP-binding</keyword>
<dbReference type="InterPro" id="IPR017907">
    <property type="entry name" value="Znf_RING_CS"/>
</dbReference>
<dbReference type="InterPro" id="IPR038718">
    <property type="entry name" value="SNF2-like_sf"/>
</dbReference>
<dbReference type="SUPFAM" id="SSF57850">
    <property type="entry name" value="RING/U-box"/>
    <property type="match status" value="1"/>
</dbReference>
<dbReference type="PROSITE" id="PS51192">
    <property type="entry name" value="HELICASE_ATP_BIND_1"/>
    <property type="match status" value="1"/>
</dbReference>
<accession>A0ABR0X4V4</accession>
<dbReference type="PROSITE" id="PS50089">
    <property type="entry name" value="ZF_RING_2"/>
    <property type="match status" value="1"/>
</dbReference>
<keyword evidence="5" id="KW-0378">Hydrolase</keyword>
<evidence type="ECO:0000259" key="12">
    <source>
        <dbReference type="PROSITE" id="PS51192"/>
    </source>
</evidence>
<dbReference type="Proteomes" id="UP001318860">
    <property type="component" value="Unassembled WGS sequence"/>
</dbReference>
<dbReference type="InterPro" id="IPR049730">
    <property type="entry name" value="SNF2/RAD54-like_C"/>
</dbReference>
<evidence type="ECO:0000256" key="2">
    <source>
        <dbReference type="ARBA" id="ARBA00022723"/>
    </source>
</evidence>
<keyword evidence="2" id="KW-0479">Metal-binding</keyword>
<dbReference type="Gene3D" id="3.40.50.300">
    <property type="entry name" value="P-loop containing nucleotide triphosphate hydrolases"/>
    <property type="match status" value="1"/>
</dbReference>
<dbReference type="InterPro" id="IPR001841">
    <property type="entry name" value="Znf_RING"/>
</dbReference>
<feature type="domain" description="Helicase C-terminal" evidence="13">
    <location>
        <begin position="1028"/>
        <end position="1187"/>
    </location>
</feature>
<dbReference type="SMART" id="SM00487">
    <property type="entry name" value="DEXDc"/>
    <property type="match status" value="1"/>
</dbReference>
<feature type="compositionally biased region" description="Basic and acidic residues" evidence="10">
    <location>
        <begin position="675"/>
        <end position="684"/>
    </location>
</feature>
<feature type="region of interest" description="Disordered" evidence="10">
    <location>
        <begin position="424"/>
        <end position="444"/>
    </location>
</feature>
<dbReference type="CDD" id="cd18793">
    <property type="entry name" value="SF2_C_SNF"/>
    <property type="match status" value="1"/>
</dbReference>
<evidence type="ECO:0000256" key="10">
    <source>
        <dbReference type="SAM" id="MobiDB-lite"/>
    </source>
</evidence>
<evidence type="ECO:0000259" key="13">
    <source>
        <dbReference type="PROSITE" id="PS51194"/>
    </source>
</evidence>
<evidence type="ECO:0000256" key="5">
    <source>
        <dbReference type="ARBA" id="ARBA00022801"/>
    </source>
</evidence>
<dbReference type="Pfam" id="PF00176">
    <property type="entry name" value="SNF2-rel_dom"/>
    <property type="match status" value="1"/>
</dbReference>
<dbReference type="InterPro" id="IPR014001">
    <property type="entry name" value="Helicase_ATP-bd"/>
</dbReference>
<keyword evidence="6" id="KW-0347">Helicase</keyword>
<comment type="similarity">
    <text evidence="1">Belongs to the SNF2/RAD54 helicase family. RAD16 subfamily.</text>
</comment>
<dbReference type="Pfam" id="PF00097">
    <property type="entry name" value="zf-C3HC4"/>
    <property type="match status" value="1"/>
</dbReference>
<protein>
    <recommendedName>
        <fullName evidence="16">Helicase-like transcription factor CHR28</fullName>
    </recommendedName>
</protein>
<dbReference type="SUPFAM" id="SSF52540">
    <property type="entry name" value="P-loop containing nucleoside triphosphate hydrolases"/>
    <property type="match status" value="2"/>
</dbReference>
<dbReference type="Gene3D" id="3.40.50.10810">
    <property type="entry name" value="Tandem AAA-ATPase domain"/>
    <property type="match status" value="3"/>
</dbReference>
<evidence type="ECO:0000256" key="8">
    <source>
        <dbReference type="ARBA" id="ARBA00022840"/>
    </source>
</evidence>
<evidence type="ECO:0000313" key="14">
    <source>
        <dbReference type="EMBL" id="KAK6154702.1"/>
    </source>
</evidence>
<evidence type="ECO:0000313" key="15">
    <source>
        <dbReference type="Proteomes" id="UP001318860"/>
    </source>
</evidence>
<comment type="caution">
    <text evidence="14">The sequence shown here is derived from an EMBL/GenBank/DDBJ whole genome shotgun (WGS) entry which is preliminary data.</text>
</comment>
<feature type="compositionally biased region" description="Polar residues" evidence="10">
    <location>
        <begin position="653"/>
        <end position="669"/>
    </location>
</feature>
<feature type="region of interest" description="Disordered" evidence="10">
    <location>
        <begin position="184"/>
        <end position="209"/>
    </location>
</feature>
<dbReference type="InterPro" id="IPR018957">
    <property type="entry name" value="Znf_C3HC4_RING-type"/>
</dbReference>
<sequence length="1193" mass="132882">MMMVEADEGSPEIMDELFSGEDDYGDVLLDLDFYGKPLILRSDESLFSLDVAEAFPSWHEYEEQFGHGGRSDDLPFVDALKGEQTSSVLSTEDKLPGYGVLSLSHKSESSEYRRECSDGFLESAGSSGVPDSQGNGLIYMVADGGLQNALSSRQNASNEAPFETLNHCEPFNFHSANHVIHNRGSSDLNDTDKAPFERPIYGEPSSFHGANHVIHEQDSLDFRYLNHEENPFDQLSSTEGIGWNPFNSFSLNSCKNYGLQAKDEKEEEIFESRRTLPSFGRAGEIPAKNSAVVGYDWQNPGALPPPLTKVETNSLKMENKMPYSAVARHDWHPNLQIPEIPGILPPPSIKVEINSLKMENEMPNSVVVGHDRHPVLQIPEIPEVQNNTVEQSNADDDPDVCVLEDMSAPARPNRIAMKAKLAATSQHSTSRDPGVQMVTAHSRPKPNDERVIFRVALQDLTQPKSEATLPDGVLSVPLLKHQRIALSWMVNKETRSACCSGGILADDQGLGKTVSTIALILKERSPSSKVSKTNEKQSEAETLNLDDDDEAASEAYNVTEEAEPCRVNGINGVKTYPLAKGRPSGGTLIVCPTSVLRQWSEELHNKVTREAGLSVLVYHGSNRTKDPVELAKYDVVVTTYAIVSMEVPKQPVVNENENQMGSPLKQFSSGRKRKQLESVPDRNSCRSKKSRKGIDNDILENIYGPLAQVGWFRVVLDEAQSIKNHRTQVARACWGLRAKRRWCLSGTPIQNAIDDLYSYFRFLRHEPYAVFRTFCEQLKVPIHRNPRNGYKKLQAVLKTIMLRRTKGTFIDGEPIINLPPKTIELKKVDFSKEERDFYSRLEADSRAQFAEYAAAGTVKQNYVNILLMLLRLRQACDHPLLVKGFNSNSKMTSSIEMAKKLSREKQISLLSCLEASLAICGICSDPPEDAVVTVCGHVFCNQCISEYRKYCQLLGLEVVEVSEPHSLICPQDSSKIKAALDILLSLSGRQDCATKTESSELIEGGYASGKLRVCDSGEDNRTSDMNRDSNNSVKVVSEKAIVFSQWTGMLDLLEACLKNTSIQYRRLDGTMPVAARDRAVKDFNSLPQVSVMIMSLKAASLGLNMVAASNVLLLDLWWNPTTEDQAIDRAHRIGQTRPVSVFRLTVKDTVEDRILALQQRKRRMVASAFGEDETGSRQTRLTVDDLKYLFRVD</sequence>
<evidence type="ECO:0000256" key="1">
    <source>
        <dbReference type="ARBA" id="ARBA00008438"/>
    </source>
</evidence>
<proteinExistence type="inferred from homology"/>
<evidence type="ECO:0000256" key="4">
    <source>
        <dbReference type="ARBA" id="ARBA00022771"/>
    </source>
</evidence>
<feature type="domain" description="RING-type" evidence="11">
    <location>
        <begin position="920"/>
        <end position="973"/>
    </location>
</feature>
<dbReference type="EMBL" id="JABTTQ020000005">
    <property type="protein sequence ID" value="KAK6154702.1"/>
    <property type="molecule type" value="Genomic_DNA"/>
</dbReference>
<keyword evidence="7" id="KW-0862">Zinc</keyword>
<name>A0ABR0X4V4_REHGL</name>
<feature type="region of interest" description="Disordered" evidence="10">
    <location>
        <begin position="653"/>
        <end position="690"/>
    </location>
</feature>
<dbReference type="InterPro" id="IPR000330">
    <property type="entry name" value="SNF2_N"/>
</dbReference>
<feature type="domain" description="Helicase ATP-binding" evidence="12">
    <location>
        <begin position="493"/>
        <end position="766"/>
    </location>
</feature>
<dbReference type="PROSITE" id="PS51194">
    <property type="entry name" value="HELICASE_CTER"/>
    <property type="match status" value="1"/>
</dbReference>
<keyword evidence="3" id="KW-0547">Nucleotide-binding</keyword>
<dbReference type="InterPro" id="IPR050628">
    <property type="entry name" value="SNF2_RAD54_helicase_TF"/>
</dbReference>
<dbReference type="PANTHER" id="PTHR45626:SF16">
    <property type="entry name" value="ATP-DEPENDENT HELICASE ULS1"/>
    <property type="match status" value="1"/>
</dbReference>
<evidence type="ECO:0000256" key="9">
    <source>
        <dbReference type="PROSITE-ProRule" id="PRU00175"/>
    </source>
</evidence>
<evidence type="ECO:0000256" key="7">
    <source>
        <dbReference type="ARBA" id="ARBA00022833"/>
    </source>
</evidence>